<dbReference type="SUPFAM" id="SSF81665">
    <property type="entry name" value="Calcium ATPase, transmembrane domain M"/>
    <property type="match status" value="1"/>
</dbReference>
<keyword evidence="1" id="KW-1133">Transmembrane helix</keyword>
<evidence type="ECO:0000313" key="3">
    <source>
        <dbReference type="Ensembl" id="ENSLAFP00000024859.1"/>
    </source>
</evidence>
<dbReference type="SUPFAM" id="SSF81653">
    <property type="entry name" value="Calcium ATPase, transduction domain A"/>
    <property type="match status" value="1"/>
</dbReference>
<reference evidence="3" key="3">
    <citation type="submission" date="2025-09" db="UniProtKB">
        <authorList>
            <consortium name="Ensembl"/>
        </authorList>
    </citation>
    <scope>IDENTIFICATION</scope>
    <source>
        <strain evidence="3">Isolate ISIS603380</strain>
    </source>
</reference>
<accession>G3UAK1</accession>
<name>G3UAK1_LOXAF</name>
<dbReference type="AlphaFoldDB" id="G3UAK1"/>
<feature type="transmembrane region" description="Helical" evidence="1">
    <location>
        <begin position="70"/>
        <end position="87"/>
    </location>
</feature>
<protein>
    <recommendedName>
        <fullName evidence="2">P-type ATPase N-terminal domain-containing protein</fullName>
    </recommendedName>
</protein>
<dbReference type="GO" id="GO:0140326">
    <property type="term" value="F:ATPase-coupled intramembrane lipid transporter activity"/>
    <property type="evidence" value="ECO:0007669"/>
    <property type="project" value="TreeGrafter"/>
</dbReference>
<dbReference type="Proteomes" id="UP000007646">
    <property type="component" value="Unassembled WGS sequence"/>
</dbReference>
<dbReference type="Ensembl" id="ENSLAFT00000028634.1">
    <property type="protein sequence ID" value="ENSLAFP00000024859.1"/>
    <property type="gene ID" value="ENSLAFG00000029607.1"/>
</dbReference>
<keyword evidence="1" id="KW-0812">Transmembrane</keyword>
<evidence type="ECO:0000313" key="4">
    <source>
        <dbReference type="Proteomes" id="UP000007646"/>
    </source>
</evidence>
<feature type="domain" description="P-type ATPase N-terminal" evidence="2">
    <location>
        <begin position="43"/>
        <end position="98"/>
    </location>
</feature>
<dbReference type="InterPro" id="IPR023298">
    <property type="entry name" value="ATPase_P-typ_TM_dom_sf"/>
</dbReference>
<dbReference type="InParanoid" id="G3UAK1"/>
<dbReference type="eggNOG" id="KOG0206">
    <property type="taxonomic scope" value="Eukaryota"/>
</dbReference>
<dbReference type="PANTHER" id="PTHR24092:SF78">
    <property type="entry name" value="PHOSPHOLIPID-TRANSPORTING ATPASE IK"/>
    <property type="match status" value="1"/>
</dbReference>
<dbReference type="GeneTree" id="ENSGT00940000160463"/>
<dbReference type="GO" id="GO:0007030">
    <property type="term" value="P:Golgi organization"/>
    <property type="evidence" value="ECO:0007669"/>
    <property type="project" value="TreeGrafter"/>
</dbReference>
<reference evidence="3 4" key="1">
    <citation type="submission" date="2009-06" db="EMBL/GenBank/DDBJ databases">
        <title>The Genome Sequence of Loxodonta africana (African elephant).</title>
        <authorList>
            <person name="Di Palma F."/>
            <person name="Heiman D."/>
            <person name="Young S."/>
            <person name="Johnson J."/>
            <person name="Lander E.S."/>
            <person name="Lindblad-Toh K."/>
        </authorList>
    </citation>
    <scope>NUCLEOTIDE SEQUENCE [LARGE SCALE GENOMIC DNA]</scope>
    <source>
        <strain evidence="3 4">Isolate ISIS603380</strain>
    </source>
</reference>
<dbReference type="STRING" id="9785.ENSLAFP00000024859"/>
<dbReference type="OMA" id="YEQFHHL"/>
<dbReference type="HOGENOM" id="CLU_000846_8_0_1"/>
<dbReference type="GO" id="GO:0005886">
    <property type="term" value="C:plasma membrane"/>
    <property type="evidence" value="ECO:0007669"/>
    <property type="project" value="TreeGrafter"/>
</dbReference>
<dbReference type="GO" id="GO:0045332">
    <property type="term" value="P:phospholipid translocation"/>
    <property type="evidence" value="ECO:0007669"/>
    <property type="project" value="TreeGrafter"/>
</dbReference>
<dbReference type="GO" id="GO:0005802">
    <property type="term" value="C:trans-Golgi network"/>
    <property type="evidence" value="ECO:0007669"/>
    <property type="project" value="TreeGrafter"/>
</dbReference>
<evidence type="ECO:0000256" key="1">
    <source>
        <dbReference type="SAM" id="Phobius"/>
    </source>
</evidence>
<keyword evidence="1" id="KW-0472">Membrane</keyword>
<reference evidence="3" key="2">
    <citation type="submission" date="2025-08" db="UniProtKB">
        <authorList>
            <consortium name="Ensembl"/>
        </authorList>
    </citation>
    <scope>IDENTIFICATION</scope>
    <source>
        <strain evidence="3">Isolate ISIS603380</strain>
    </source>
</reference>
<sequence>MDTLNYQDVFEEDENSAFTWEVKANNRYYHWQFKEKVFLCCQRNKYKTNVIHTAKYSVFSFLPLNLYEQFHRVSNLYFLLIIILQGIPEISTLPWFTLFAPLVCLLTIRAARDLVDDIGRHRSDTAINNRPCQILVGKRFPVEEMEGPCAWGDVVCLQKDSIVPADMLLLASTEPSSLCYVETADIDGETNLKFRQALAVTHHELNNIRKMATFQGKVVCEKPNSRMHKFVGCLEWKGKRYSLDSGNILLRGCKIRNTNTCYGLVIYAG</sequence>
<dbReference type="InterPro" id="IPR032631">
    <property type="entry name" value="P-type_ATPase_N"/>
</dbReference>
<dbReference type="Gene3D" id="2.70.150.10">
    <property type="entry name" value="Calcium-transporting ATPase, cytoplasmic transduction domain A"/>
    <property type="match status" value="1"/>
</dbReference>
<proteinExistence type="predicted"/>
<dbReference type="Pfam" id="PF16209">
    <property type="entry name" value="PhoLip_ATPase_N"/>
    <property type="match status" value="1"/>
</dbReference>
<organism evidence="3 4">
    <name type="scientific">Loxodonta africana</name>
    <name type="common">African elephant</name>
    <dbReference type="NCBI Taxonomy" id="9785"/>
    <lineage>
        <taxon>Eukaryota</taxon>
        <taxon>Metazoa</taxon>
        <taxon>Chordata</taxon>
        <taxon>Craniata</taxon>
        <taxon>Vertebrata</taxon>
        <taxon>Euteleostomi</taxon>
        <taxon>Mammalia</taxon>
        <taxon>Eutheria</taxon>
        <taxon>Afrotheria</taxon>
        <taxon>Proboscidea</taxon>
        <taxon>Elephantidae</taxon>
        <taxon>Loxodonta</taxon>
    </lineage>
</organism>
<dbReference type="InterPro" id="IPR008250">
    <property type="entry name" value="ATPase_P-typ_transduc_dom_A_sf"/>
</dbReference>
<evidence type="ECO:0000259" key="2">
    <source>
        <dbReference type="Pfam" id="PF16209"/>
    </source>
</evidence>
<dbReference type="PANTHER" id="PTHR24092">
    <property type="entry name" value="PROBABLE PHOSPHOLIPID-TRANSPORTING ATPASE"/>
    <property type="match status" value="1"/>
</dbReference>
<keyword evidence="4" id="KW-1185">Reference proteome</keyword>